<evidence type="ECO:0000256" key="10">
    <source>
        <dbReference type="ARBA" id="ARBA00048336"/>
    </source>
</evidence>
<dbReference type="Proteomes" id="UP000002729">
    <property type="component" value="Unassembled WGS sequence"/>
</dbReference>
<evidence type="ECO:0000256" key="9">
    <source>
        <dbReference type="ARBA" id="ARBA00047761"/>
    </source>
</evidence>
<keyword evidence="13" id="KW-1185">Reference proteome</keyword>
<dbReference type="KEGG" id="aaf:AURANDRAFT_33167"/>
<dbReference type="AlphaFoldDB" id="F0YLJ2"/>
<keyword evidence="4" id="KW-0479">Metal-binding</keyword>
<reference evidence="12 13" key="1">
    <citation type="journal article" date="2011" name="Proc. Natl. Acad. Sci. U.S.A.">
        <title>Niche of harmful alga Aureococcus anophagefferens revealed through ecogenomics.</title>
        <authorList>
            <person name="Gobler C.J."/>
            <person name="Berry D.L."/>
            <person name="Dyhrman S.T."/>
            <person name="Wilhelm S.W."/>
            <person name="Salamov A."/>
            <person name="Lobanov A.V."/>
            <person name="Zhang Y."/>
            <person name="Collier J.L."/>
            <person name="Wurch L.L."/>
            <person name="Kustka A.B."/>
            <person name="Dill B.D."/>
            <person name="Shah M."/>
            <person name="VerBerkmoes N.C."/>
            <person name="Kuo A."/>
            <person name="Terry A."/>
            <person name="Pangilinan J."/>
            <person name="Lindquist E.A."/>
            <person name="Lucas S."/>
            <person name="Paulsen I.T."/>
            <person name="Hattenrath-Lehmann T.K."/>
            <person name="Talmage S.C."/>
            <person name="Walker E.A."/>
            <person name="Koch F."/>
            <person name="Burson A.M."/>
            <person name="Marcoval M.A."/>
            <person name="Tang Y.Z."/>
            <person name="Lecleir G.R."/>
            <person name="Coyne K.J."/>
            <person name="Berg G.M."/>
            <person name="Bertrand E.M."/>
            <person name="Saito M.A."/>
            <person name="Gladyshev V.N."/>
            <person name="Grigoriev I.V."/>
        </authorList>
    </citation>
    <scope>NUCLEOTIDE SEQUENCE [LARGE SCALE GENOMIC DNA]</scope>
    <source>
        <strain evidence="13">CCMP 1984</strain>
    </source>
</reference>
<comment type="catalytic activity">
    <reaction evidence="10">
        <text>O-phospho-L-threonyl-[protein] + H2O = L-threonyl-[protein] + phosphate</text>
        <dbReference type="Rhea" id="RHEA:47004"/>
        <dbReference type="Rhea" id="RHEA-COMP:11060"/>
        <dbReference type="Rhea" id="RHEA-COMP:11605"/>
        <dbReference type="ChEBI" id="CHEBI:15377"/>
        <dbReference type="ChEBI" id="CHEBI:30013"/>
        <dbReference type="ChEBI" id="CHEBI:43474"/>
        <dbReference type="ChEBI" id="CHEBI:61977"/>
        <dbReference type="EC" id="3.1.3.16"/>
    </reaction>
</comment>
<evidence type="ECO:0000256" key="8">
    <source>
        <dbReference type="ARBA" id="ARBA00023211"/>
    </source>
</evidence>
<keyword evidence="5" id="KW-0378">Hydrolase</keyword>
<dbReference type="eggNOG" id="KOG0697">
    <property type="taxonomic scope" value="Eukaryota"/>
</dbReference>
<gene>
    <name evidence="12" type="ORF">AURANDRAFT_33167</name>
</gene>
<dbReference type="PROSITE" id="PS51746">
    <property type="entry name" value="PPM_2"/>
    <property type="match status" value="1"/>
</dbReference>
<dbReference type="InterPro" id="IPR036457">
    <property type="entry name" value="PPM-type-like_dom_sf"/>
</dbReference>
<dbReference type="GO" id="GO:0004722">
    <property type="term" value="F:protein serine/threonine phosphatase activity"/>
    <property type="evidence" value="ECO:0007669"/>
    <property type="project" value="UniProtKB-EC"/>
</dbReference>
<evidence type="ECO:0000256" key="6">
    <source>
        <dbReference type="ARBA" id="ARBA00022842"/>
    </source>
</evidence>
<evidence type="ECO:0000256" key="5">
    <source>
        <dbReference type="ARBA" id="ARBA00022801"/>
    </source>
</evidence>
<organism evidence="13">
    <name type="scientific">Aureococcus anophagefferens</name>
    <name type="common">Harmful bloom alga</name>
    <dbReference type="NCBI Taxonomy" id="44056"/>
    <lineage>
        <taxon>Eukaryota</taxon>
        <taxon>Sar</taxon>
        <taxon>Stramenopiles</taxon>
        <taxon>Ochrophyta</taxon>
        <taxon>Pelagophyceae</taxon>
        <taxon>Pelagomonadales</taxon>
        <taxon>Pelagomonadaceae</taxon>
        <taxon>Aureococcus</taxon>
    </lineage>
</organism>
<evidence type="ECO:0000256" key="7">
    <source>
        <dbReference type="ARBA" id="ARBA00022912"/>
    </source>
</evidence>
<dbReference type="SUPFAM" id="SSF81606">
    <property type="entry name" value="PP2C-like"/>
    <property type="match status" value="1"/>
</dbReference>
<dbReference type="GeneID" id="20221261"/>
<keyword evidence="6" id="KW-0460">Magnesium</keyword>
<keyword evidence="8" id="KW-0464">Manganese</keyword>
<comment type="similarity">
    <text evidence="2">Belongs to the PP2C family.</text>
</comment>
<dbReference type="EC" id="3.1.3.16" evidence="3"/>
<comment type="cofactor">
    <cofactor evidence="1">
        <name>Mn(2+)</name>
        <dbReference type="ChEBI" id="CHEBI:29035"/>
    </cofactor>
</comment>
<dbReference type="InParanoid" id="F0YLJ2"/>
<feature type="non-terminal residue" evidence="12">
    <location>
        <position position="292"/>
    </location>
</feature>
<dbReference type="RefSeq" id="XP_009041266.1">
    <property type="nucleotide sequence ID" value="XM_009043018.1"/>
</dbReference>
<dbReference type="CDD" id="cd00143">
    <property type="entry name" value="PP2Cc"/>
    <property type="match status" value="1"/>
</dbReference>
<evidence type="ECO:0000256" key="3">
    <source>
        <dbReference type="ARBA" id="ARBA00013081"/>
    </source>
</evidence>
<evidence type="ECO:0000259" key="11">
    <source>
        <dbReference type="PROSITE" id="PS51746"/>
    </source>
</evidence>
<evidence type="ECO:0000313" key="13">
    <source>
        <dbReference type="Proteomes" id="UP000002729"/>
    </source>
</evidence>
<dbReference type="PANTHER" id="PTHR13832">
    <property type="entry name" value="PROTEIN PHOSPHATASE 2C"/>
    <property type="match status" value="1"/>
</dbReference>
<evidence type="ECO:0000256" key="4">
    <source>
        <dbReference type="ARBA" id="ARBA00022723"/>
    </source>
</evidence>
<dbReference type="Gene3D" id="3.60.40.10">
    <property type="entry name" value="PPM-type phosphatase domain"/>
    <property type="match status" value="1"/>
</dbReference>
<evidence type="ECO:0000313" key="12">
    <source>
        <dbReference type="EMBL" id="EGB03988.1"/>
    </source>
</evidence>
<feature type="domain" description="PPM-type phosphatase" evidence="11">
    <location>
        <begin position="23"/>
        <end position="292"/>
    </location>
</feature>
<proteinExistence type="inferred from homology"/>
<dbReference type="InterPro" id="IPR015655">
    <property type="entry name" value="PP2C"/>
</dbReference>
<evidence type="ECO:0000256" key="1">
    <source>
        <dbReference type="ARBA" id="ARBA00001936"/>
    </source>
</evidence>
<dbReference type="EMBL" id="GL833157">
    <property type="protein sequence ID" value="EGB03988.1"/>
    <property type="molecule type" value="Genomic_DNA"/>
</dbReference>
<name>F0YLJ2_AURAN</name>
<dbReference type="OMA" id="QEDAHFC"/>
<dbReference type="OrthoDB" id="10264738at2759"/>
<dbReference type="GO" id="GO:0046872">
    <property type="term" value="F:metal ion binding"/>
    <property type="evidence" value="ECO:0007669"/>
    <property type="project" value="UniProtKB-KW"/>
</dbReference>
<dbReference type="FunCoup" id="F0YLJ2">
    <property type="interactions" value="1"/>
</dbReference>
<sequence length="292" mass="30290">MGQISSAPVELIRVQRGGGASWRGAVAEMQGWRADHEDAHFMRNGGGNAYDLFGVLDGHGGSEAARLAAHQKLPELLRAACGGASKAFGELEKRVAAAFVETDAWLRARPEVLRDQSGSTCVVGGVRKLGENSYGAFLANAGDSRGLVVRRSARAAAAASDDHKPDRDDEMRRIADAGGFVSDADAARSGAQHVVARLDGNLAVSRGLGDFAYKKDPRLGPGQQKVSCVPECYDVGLGGSSEPLAAGDLLILACDGIFDVMSNEQLVAAVVDALDAGADVGDVCARVVGSCL</sequence>
<accession>F0YLJ2</accession>
<keyword evidence="7" id="KW-0904">Protein phosphatase</keyword>
<comment type="catalytic activity">
    <reaction evidence="9">
        <text>O-phospho-L-seryl-[protein] + H2O = L-seryl-[protein] + phosphate</text>
        <dbReference type="Rhea" id="RHEA:20629"/>
        <dbReference type="Rhea" id="RHEA-COMP:9863"/>
        <dbReference type="Rhea" id="RHEA-COMP:11604"/>
        <dbReference type="ChEBI" id="CHEBI:15377"/>
        <dbReference type="ChEBI" id="CHEBI:29999"/>
        <dbReference type="ChEBI" id="CHEBI:43474"/>
        <dbReference type="ChEBI" id="CHEBI:83421"/>
        <dbReference type="EC" id="3.1.3.16"/>
    </reaction>
</comment>
<dbReference type="PANTHER" id="PTHR13832:SF803">
    <property type="entry name" value="PROTEIN PHOSPHATASE 1G"/>
    <property type="match status" value="1"/>
</dbReference>
<dbReference type="SMART" id="SM00332">
    <property type="entry name" value="PP2Cc"/>
    <property type="match status" value="1"/>
</dbReference>
<protein>
    <recommendedName>
        <fullName evidence="3">protein-serine/threonine phosphatase</fullName>
        <ecNumber evidence="3">3.1.3.16</ecNumber>
    </recommendedName>
</protein>
<dbReference type="InterPro" id="IPR001932">
    <property type="entry name" value="PPM-type_phosphatase-like_dom"/>
</dbReference>
<evidence type="ECO:0000256" key="2">
    <source>
        <dbReference type="ARBA" id="ARBA00006702"/>
    </source>
</evidence>
<dbReference type="Pfam" id="PF00481">
    <property type="entry name" value="PP2C"/>
    <property type="match status" value="1"/>
</dbReference>